<gene>
    <name evidence="2" type="ORF">DKT75_08165</name>
</gene>
<proteinExistence type="predicted"/>
<dbReference type="RefSeq" id="WP_109822929.1">
    <property type="nucleotide sequence ID" value="NZ_QGKL01000024.1"/>
</dbReference>
<feature type="domain" description="SPOR" evidence="1">
    <location>
        <begin position="106"/>
        <end position="187"/>
    </location>
</feature>
<dbReference type="OrthoDB" id="9779128at2"/>
<dbReference type="PROSITE" id="PS51724">
    <property type="entry name" value="SPOR"/>
    <property type="match status" value="1"/>
</dbReference>
<dbReference type="InterPro" id="IPR007730">
    <property type="entry name" value="SPOR-like_dom"/>
</dbReference>
<dbReference type="Proteomes" id="UP000245506">
    <property type="component" value="Unassembled WGS sequence"/>
</dbReference>
<protein>
    <recommendedName>
        <fullName evidence="1">SPOR domain-containing protein</fullName>
    </recommendedName>
</protein>
<dbReference type="InterPro" id="IPR036680">
    <property type="entry name" value="SPOR-like_sf"/>
</dbReference>
<evidence type="ECO:0000313" key="3">
    <source>
        <dbReference type="Proteomes" id="UP000245506"/>
    </source>
</evidence>
<evidence type="ECO:0000313" key="2">
    <source>
        <dbReference type="EMBL" id="PWQ97000.1"/>
    </source>
</evidence>
<name>A0A317CKZ2_9GAMM</name>
<reference evidence="2 3" key="1">
    <citation type="submission" date="2018-05" db="EMBL/GenBank/DDBJ databases">
        <title>Leucothrix arctica sp. nov., isolated from Arctic seawater.</title>
        <authorList>
            <person name="Choi A."/>
            <person name="Baek K."/>
        </authorList>
    </citation>
    <scope>NUCLEOTIDE SEQUENCE [LARGE SCALE GENOMIC DNA]</scope>
    <source>
        <strain evidence="2 3">IMCC9719</strain>
    </source>
</reference>
<dbReference type="GO" id="GO:0042834">
    <property type="term" value="F:peptidoglycan binding"/>
    <property type="evidence" value="ECO:0007669"/>
    <property type="project" value="InterPro"/>
</dbReference>
<dbReference type="SUPFAM" id="SSF110997">
    <property type="entry name" value="Sporulation related repeat"/>
    <property type="match status" value="1"/>
</dbReference>
<accession>A0A317CKZ2</accession>
<dbReference type="Gene3D" id="3.30.70.1070">
    <property type="entry name" value="Sporulation related repeat"/>
    <property type="match status" value="1"/>
</dbReference>
<sequence length="187" mass="20078">MKINKILTLCVAVGVLAGCSQISQSIKSVGDIGGQSLGSQKLGSQKLGSQKLLGGQQLFSQKSDTSLDDMGQSSLVVPPSLALPSDVSQHNAQIQQQKQVQQRQAPASNKNYYVVVGTYPDSEQAMDTFVRLSSIGLPNATMESRVTKAGKSLHMVRLGPFKRQEQIDKVKDSLLSDGLSQFKVVES</sequence>
<dbReference type="PROSITE" id="PS51257">
    <property type="entry name" value="PROKAR_LIPOPROTEIN"/>
    <property type="match status" value="1"/>
</dbReference>
<dbReference type="AlphaFoldDB" id="A0A317CKZ2"/>
<keyword evidence="3" id="KW-1185">Reference proteome</keyword>
<comment type="caution">
    <text evidence="2">The sequence shown here is derived from an EMBL/GenBank/DDBJ whole genome shotgun (WGS) entry which is preliminary data.</text>
</comment>
<evidence type="ECO:0000259" key="1">
    <source>
        <dbReference type="PROSITE" id="PS51724"/>
    </source>
</evidence>
<organism evidence="2 3">
    <name type="scientific">Leucothrix arctica</name>
    <dbReference type="NCBI Taxonomy" id="1481894"/>
    <lineage>
        <taxon>Bacteria</taxon>
        <taxon>Pseudomonadati</taxon>
        <taxon>Pseudomonadota</taxon>
        <taxon>Gammaproteobacteria</taxon>
        <taxon>Thiotrichales</taxon>
        <taxon>Thiotrichaceae</taxon>
        <taxon>Leucothrix</taxon>
    </lineage>
</organism>
<dbReference type="EMBL" id="QGKL01000024">
    <property type="protein sequence ID" value="PWQ97000.1"/>
    <property type="molecule type" value="Genomic_DNA"/>
</dbReference>
<dbReference type="Pfam" id="PF05036">
    <property type="entry name" value="SPOR"/>
    <property type="match status" value="1"/>
</dbReference>